<sequence>MALSIKQLNGDSSFLLTFEPIVADDSPPSIFQEPFRILLDPWLCGPSSPEHHPSLSPSNHSKPMLLPSLHQLPVPDVVIISQHKNDHCHEATLRQLPGTGTKTVILAEPTAAKKIRSWGHFDHDKVITLSRWEDSRQTGRDSVARIEVPPHFPGGDVGEVTISFIPQKRDLRNQHPVVGITYRPPTPRSSRYNRPGMSPPTTPRSPISTLATPQLPPLRSPTTEATPTIRPIFPVLPTPPSSPSLRSKRSAASLTPHLRNRTVSVLYAPHGATYSSIESYATSHLVNEAALPLTALLHCFDDVDGPWWRPGAASLQSRGMSAGVETASALGARAWVSAHDGEKTATGFLKGRVLLRRRHGVNDVRREMEGSATGSPDQRPSKILTEVLALGIGDEVTLTSEGIWDVEPGMAPVESSRDSLDKHSMLRQYGMDDVLAGIASEPFSHQKSRASIASKIRLEPCKYVA</sequence>
<feature type="region of interest" description="Disordered" evidence="1">
    <location>
        <begin position="178"/>
        <end position="253"/>
    </location>
</feature>
<dbReference type="PANTHER" id="PTHR36142:SF5">
    <property type="entry name" value="METALLO-BETA-LACTAMASE DOMAIN-CONTAINING PROTEIN"/>
    <property type="match status" value="1"/>
</dbReference>
<name>A0A086STV6_HAPC1</name>
<dbReference type="Gene3D" id="3.60.15.10">
    <property type="entry name" value="Ribonuclease Z/Hydroxyacylglutathione hydrolase-like"/>
    <property type="match status" value="1"/>
</dbReference>
<dbReference type="InterPro" id="IPR036866">
    <property type="entry name" value="RibonucZ/Hydroxyglut_hydro"/>
</dbReference>
<accession>A0A086STV6</accession>
<evidence type="ECO:0008006" key="4">
    <source>
        <dbReference type="Google" id="ProtNLM"/>
    </source>
</evidence>
<proteinExistence type="predicted"/>
<reference evidence="3" key="1">
    <citation type="journal article" date="2014" name="Genome Announc.">
        <title>Genome sequence and annotation of Acremonium chrysogenum, producer of the beta-lactam antibiotic cephalosporin C.</title>
        <authorList>
            <person name="Terfehr D."/>
            <person name="Dahlmann T.A."/>
            <person name="Specht T."/>
            <person name="Zadra I."/>
            <person name="Kuernsteiner H."/>
            <person name="Kueck U."/>
        </authorList>
    </citation>
    <scope>NUCLEOTIDE SEQUENCE [LARGE SCALE GENOMIC DNA]</scope>
    <source>
        <strain evidence="3">ATCC 11550 / CBS 779.69 / DSM 880 / IAM 14645 / JCM 23072 / IMI 49137</strain>
    </source>
</reference>
<dbReference type="HOGENOM" id="CLU_047435_2_0_1"/>
<keyword evidence="3" id="KW-1185">Reference proteome</keyword>
<evidence type="ECO:0000256" key="1">
    <source>
        <dbReference type="SAM" id="MobiDB-lite"/>
    </source>
</evidence>
<organism evidence="2 3">
    <name type="scientific">Hapsidospora chrysogenum (strain ATCC 11550 / CBS 779.69 / DSM 880 / IAM 14645 / JCM 23072 / IMI 49137)</name>
    <name type="common">Acremonium chrysogenum</name>
    <dbReference type="NCBI Taxonomy" id="857340"/>
    <lineage>
        <taxon>Eukaryota</taxon>
        <taxon>Fungi</taxon>
        <taxon>Dikarya</taxon>
        <taxon>Ascomycota</taxon>
        <taxon>Pezizomycotina</taxon>
        <taxon>Sordariomycetes</taxon>
        <taxon>Hypocreomycetidae</taxon>
        <taxon>Hypocreales</taxon>
        <taxon>Bionectriaceae</taxon>
        <taxon>Hapsidospora</taxon>
    </lineage>
</organism>
<dbReference type="AlphaFoldDB" id="A0A086STV6"/>
<dbReference type="EMBL" id="JPKY01000191">
    <property type="protein sequence ID" value="KFH40538.1"/>
    <property type="molecule type" value="Genomic_DNA"/>
</dbReference>
<dbReference type="PANTHER" id="PTHR36142">
    <property type="entry name" value="METALLO-HYDROLASE/OXIDOREDUCTASE SUPERFAMILY PROTEIN"/>
    <property type="match status" value="1"/>
</dbReference>
<dbReference type="Proteomes" id="UP000029964">
    <property type="component" value="Unassembled WGS sequence"/>
</dbReference>
<dbReference type="STRING" id="857340.A0A086STV6"/>
<comment type="caution">
    <text evidence="2">The sequence shown here is derived from an EMBL/GenBank/DDBJ whole genome shotgun (WGS) entry which is preliminary data.</text>
</comment>
<protein>
    <recommendedName>
        <fullName evidence="4">N-acyl-phosphatidylethanolamine-hydrolyzing phospholipase D-like protein</fullName>
    </recommendedName>
</protein>
<evidence type="ECO:0000313" key="2">
    <source>
        <dbReference type="EMBL" id="KFH40538.1"/>
    </source>
</evidence>
<evidence type="ECO:0000313" key="3">
    <source>
        <dbReference type="Proteomes" id="UP000029964"/>
    </source>
</evidence>
<gene>
    <name evidence="2" type="ORF">ACRE_087730</name>
</gene>
<dbReference type="OrthoDB" id="332863at2759"/>